<name>A0ABU2WMT1_9GAMM</name>
<evidence type="ECO:0000256" key="5">
    <source>
        <dbReference type="ARBA" id="ARBA00018679"/>
    </source>
</evidence>
<dbReference type="InterPro" id="IPR050214">
    <property type="entry name" value="Cys_Synth/Cystath_Beta-Synth"/>
</dbReference>
<evidence type="ECO:0000256" key="12">
    <source>
        <dbReference type="PIRNR" id="PIRNR038945"/>
    </source>
</evidence>
<dbReference type="PIRSF" id="PIRSF038945">
    <property type="entry name" value="Thr_synthase"/>
    <property type="match status" value="1"/>
</dbReference>
<dbReference type="InterPro" id="IPR026260">
    <property type="entry name" value="Thr_Synthase_bac/arc"/>
</dbReference>
<evidence type="ECO:0000256" key="7">
    <source>
        <dbReference type="ARBA" id="ARBA00022697"/>
    </source>
</evidence>
<comment type="pathway">
    <text evidence="2">Amino-acid biosynthesis; L-cysteine biosynthesis; L-cysteine from L-serine: step 2/2.</text>
</comment>
<evidence type="ECO:0000256" key="6">
    <source>
        <dbReference type="ARBA" id="ARBA00022605"/>
    </source>
</evidence>
<keyword evidence="7 12" id="KW-0791">Threonine biosynthesis</keyword>
<gene>
    <name evidence="14" type="primary">thrC</name>
    <name evidence="14" type="ORF">RM530_17580</name>
</gene>
<dbReference type="NCBIfam" id="TIGR00260">
    <property type="entry name" value="thrC"/>
    <property type="match status" value="1"/>
</dbReference>
<dbReference type="InterPro" id="IPR000634">
    <property type="entry name" value="Ser/Thr_deHydtase_PyrdxlP-BS"/>
</dbReference>
<evidence type="ECO:0000313" key="15">
    <source>
        <dbReference type="Proteomes" id="UP001254608"/>
    </source>
</evidence>
<evidence type="ECO:0000256" key="10">
    <source>
        <dbReference type="ARBA" id="ARBA00049144"/>
    </source>
</evidence>
<dbReference type="InterPro" id="IPR036052">
    <property type="entry name" value="TrpB-like_PALP_sf"/>
</dbReference>
<comment type="caution">
    <text evidence="14">The sequence shown here is derived from an EMBL/GenBank/DDBJ whole genome shotgun (WGS) entry which is preliminary data.</text>
</comment>
<dbReference type="GO" id="GO:0004795">
    <property type="term" value="F:threonine synthase activity"/>
    <property type="evidence" value="ECO:0007669"/>
    <property type="project" value="UniProtKB-EC"/>
</dbReference>
<evidence type="ECO:0000256" key="11">
    <source>
        <dbReference type="NCBIfam" id="TIGR00260"/>
    </source>
</evidence>
<dbReference type="Pfam" id="PF00291">
    <property type="entry name" value="PALP"/>
    <property type="match status" value="1"/>
</dbReference>
<dbReference type="PANTHER" id="PTHR10314">
    <property type="entry name" value="CYSTATHIONINE BETA-SYNTHASE"/>
    <property type="match status" value="1"/>
</dbReference>
<keyword evidence="8 12" id="KW-0663">Pyridoxal phosphate</keyword>
<dbReference type="InterPro" id="IPR001926">
    <property type="entry name" value="TrpB-like_PALP"/>
</dbReference>
<evidence type="ECO:0000256" key="8">
    <source>
        <dbReference type="ARBA" id="ARBA00022898"/>
    </source>
</evidence>
<organism evidence="14 15">
    <name type="scientific">Banduia mediterranea</name>
    <dbReference type="NCBI Taxonomy" id="3075609"/>
    <lineage>
        <taxon>Bacteria</taxon>
        <taxon>Pseudomonadati</taxon>
        <taxon>Pseudomonadota</taxon>
        <taxon>Gammaproteobacteria</taxon>
        <taxon>Nevskiales</taxon>
        <taxon>Algiphilaceae</taxon>
        <taxon>Banduia</taxon>
    </lineage>
</organism>
<dbReference type="EMBL" id="JAVRIC010000038">
    <property type="protein sequence ID" value="MDT0499157.1"/>
    <property type="molecule type" value="Genomic_DNA"/>
</dbReference>
<evidence type="ECO:0000256" key="9">
    <source>
        <dbReference type="ARBA" id="ARBA00047931"/>
    </source>
</evidence>
<protein>
    <recommendedName>
        <fullName evidence="5 11">Threonine synthase</fullName>
        <ecNumber evidence="11 12">4.2.3.1</ecNumber>
    </recommendedName>
</protein>
<dbReference type="EC" id="4.2.3.1" evidence="11 12"/>
<comment type="catalytic activity">
    <reaction evidence="9">
        <text>O-acetyl-L-serine + hydrogen sulfide = L-cysteine + acetate</text>
        <dbReference type="Rhea" id="RHEA:14829"/>
        <dbReference type="ChEBI" id="CHEBI:29919"/>
        <dbReference type="ChEBI" id="CHEBI:30089"/>
        <dbReference type="ChEBI" id="CHEBI:35235"/>
        <dbReference type="ChEBI" id="CHEBI:58340"/>
        <dbReference type="EC" id="2.5.1.47"/>
    </reaction>
</comment>
<keyword evidence="15" id="KW-1185">Reference proteome</keyword>
<dbReference type="Gene3D" id="3.40.50.1100">
    <property type="match status" value="2"/>
</dbReference>
<dbReference type="SUPFAM" id="SSF53686">
    <property type="entry name" value="Tryptophan synthase beta subunit-like PLP-dependent enzymes"/>
    <property type="match status" value="1"/>
</dbReference>
<evidence type="ECO:0000256" key="2">
    <source>
        <dbReference type="ARBA" id="ARBA00004962"/>
    </source>
</evidence>
<comment type="similarity">
    <text evidence="4 12">Belongs to the threonine synthase family.</text>
</comment>
<evidence type="ECO:0000256" key="1">
    <source>
        <dbReference type="ARBA" id="ARBA00001933"/>
    </source>
</evidence>
<evidence type="ECO:0000259" key="13">
    <source>
        <dbReference type="Pfam" id="PF00291"/>
    </source>
</evidence>
<sequence length="371" mass="39152">MRYTGLIDAWRARLPVVDTTRAIALGEGNTPLIRLDNIPREIGFDGELYVKFEGLNPTGSFKDRGMTMAVTQAVAEGAKAIICASTGNTSAAAAAYAARAGITAFVLIPEGKIAAGKLAQAVMHGSVVVQIQGNFDDGMRLVKEVAETAPVTIVNSINPFRLQGQKTAAFEVVRDLGRAPDVHCIPVGNAGNISAYWMGYSEAMGETTAANVLPPELKNYRVGGLSSNRPRMAGYQAAGSAPFMRGGPVRKPETVATAIRIGDPQNWDLAWAVRSESDGWFDEIGDEEILATQSLLAKREGVFCEPASAISLAGALRDIASGKIKAGSTVVCTLTGHGLKDPDIAMRDGLSSVIKVPAELSAVNKALIERL</sequence>
<evidence type="ECO:0000256" key="4">
    <source>
        <dbReference type="ARBA" id="ARBA00005517"/>
    </source>
</evidence>
<comment type="catalytic activity">
    <reaction evidence="10 12">
        <text>O-phospho-L-homoserine + H2O = L-threonine + phosphate</text>
        <dbReference type="Rhea" id="RHEA:10840"/>
        <dbReference type="ChEBI" id="CHEBI:15377"/>
        <dbReference type="ChEBI" id="CHEBI:43474"/>
        <dbReference type="ChEBI" id="CHEBI:57590"/>
        <dbReference type="ChEBI" id="CHEBI:57926"/>
        <dbReference type="EC" id="4.2.3.1"/>
    </reaction>
</comment>
<proteinExistence type="inferred from homology"/>
<reference evidence="14 15" key="1">
    <citation type="submission" date="2023-09" db="EMBL/GenBank/DDBJ databases">
        <authorList>
            <person name="Rey-Velasco X."/>
        </authorList>
    </citation>
    <scope>NUCLEOTIDE SEQUENCE [LARGE SCALE GENOMIC DNA]</scope>
    <source>
        <strain evidence="14 15">W345</strain>
    </source>
</reference>
<dbReference type="PROSITE" id="PS00165">
    <property type="entry name" value="DEHYDRATASE_SER_THR"/>
    <property type="match status" value="1"/>
</dbReference>
<comment type="pathway">
    <text evidence="3 12">Amino-acid biosynthesis; L-threonine biosynthesis; L-threonine from L-aspartate: step 5/5.</text>
</comment>
<dbReference type="InterPro" id="IPR004450">
    <property type="entry name" value="Thr_synthase-like"/>
</dbReference>
<dbReference type="RefSeq" id="WP_311366567.1">
    <property type="nucleotide sequence ID" value="NZ_JAVRIC010000038.1"/>
</dbReference>
<keyword evidence="12 14" id="KW-0456">Lyase</keyword>
<feature type="domain" description="Tryptophan synthase beta chain-like PALP" evidence="13">
    <location>
        <begin position="24"/>
        <end position="336"/>
    </location>
</feature>
<dbReference type="CDD" id="cd01563">
    <property type="entry name" value="Thr-synth_1"/>
    <property type="match status" value="1"/>
</dbReference>
<evidence type="ECO:0000313" key="14">
    <source>
        <dbReference type="EMBL" id="MDT0499157.1"/>
    </source>
</evidence>
<dbReference type="Proteomes" id="UP001254608">
    <property type="component" value="Unassembled WGS sequence"/>
</dbReference>
<comment type="function">
    <text evidence="12">Catalyzes the gamma-elimination of phosphate from L-phosphohomoserine and the beta-addition of water to produce L-threonine.</text>
</comment>
<accession>A0ABU2WMT1</accession>
<keyword evidence="6 12" id="KW-0028">Amino-acid biosynthesis</keyword>
<evidence type="ECO:0000256" key="3">
    <source>
        <dbReference type="ARBA" id="ARBA00004979"/>
    </source>
</evidence>
<comment type="cofactor">
    <cofactor evidence="1 12">
        <name>pyridoxal 5'-phosphate</name>
        <dbReference type="ChEBI" id="CHEBI:597326"/>
    </cofactor>
</comment>